<dbReference type="STRING" id="1002526.SAMN05216578_11453"/>
<name>A0A1I6C6J2_9GAMM</name>
<evidence type="ECO:0000313" key="1">
    <source>
        <dbReference type="EMBL" id="SFQ88754.1"/>
    </source>
</evidence>
<dbReference type="Gene3D" id="3.90.1200.10">
    <property type="match status" value="1"/>
</dbReference>
<evidence type="ECO:0000313" key="2">
    <source>
        <dbReference type="Proteomes" id="UP000242815"/>
    </source>
</evidence>
<gene>
    <name evidence="1" type="ORF">SAMN05216578_11453</name>
</gene>
<dbReference type="InterPro" id="IPR011009">
    <property type="entry name" value="Kinase-like_dom_sf"/>
</dbReference>
<dbReference type="RefSeq" id="WP_235818660.1">
    <property type="nucleotide sequence ID" value="NZ_FOYD01000014.1"/>
</dbReference>
<dbReference type="PANTHER" id="PTHR23020">
    <property type="entry name" value="UNCHARACTERIZED NUCLEAR HORMONE RECEPTOR-RELATED"/>
    <property type="match status" value="1"/>
</dbReference>
<dbReference type="Pfam" id="PF02958">
    <property type="entry name" value="EcKL"/>
    <property type="match status" value="1"/>
</dbReference>
<reference evidence="1 2" key="1">
    <citation type="submission" date="2016-10" db="EMBL/GenBank/DDBJ databases">
        <authorList>
            <person name="de Groot N.N."/>
        </authorList>
    </citation>
    <scope>NUCLEOTIDE SEQUENCE [LARGE SCALE GENOMIC DNA]</scope>
    <source>
        <strain evidence="1 2">JCM 18415</strain>
    </source>
</reference>
<keyword evidence="1" id="KW-0418">Kinase</keyword>
<dbReference type="InterPro" id="IPR052961">
    <property type="entry name" value="Oxido-Kinase-like_Enzymes"/>
</dbReference>
<accession>A0A1I6C6J2</accession>
<proteinExistence type="predicted"/>
<dbReference type="GO" id="GO:0016301">
    <property type="term" value="F:kinase activity"/>
    <property type="evidence" value="ECO:0007669"/>
    <property type="project" value="UniProtKB-KW"/>
</dbReference>
<dbReference type="AlphaFoldDB" id="A0A1I6C6J2"/>
<sequence length="446" mass="50858">MLVFDSRSNNSEHPALHAMKCVVDTSSVANIRQSRSSACIALRDNNEKMTINEVSRTDRPYSARKGRLPRHLDEVTPQWLTSVLQNRYPGIVVNDFEQIQVRNGHTTKLRVALKLNEVGQAAGIPQNVCLKSNWSDGFESGEICELEARFYHFMHDRLHTLVPDVYFSDWDGDGGGRGVVMMEDLGLAPGEFGHSTHHLGVDGVAEGLESLAMLHAALWDSAELRAQAWLPTSMQHPVDSDQFLRMYDYIRLNLRKPEYQAILPKWMYETPELFGHAFDELSAFELEQQAPVCLVHGDAHQGNSFLRANGERVWLDWQLVRKGRPWRDVAYFMLGALTIEERRASAPDLIKVYREKLISLGAENVLDQDAAWDQFRRWPMYGMQAWLANVDEWGQDGLIMVERFFAAAEDFDTVKLLTKGKAPRRTPKLGEGARQVLPQFRHLLED</sequence>
<organism evidence="1 2">
    <name type="scientific">Halopseudomonas formosensis</name>
    <dbReference type="NCBI Taxonomy" id="1002526"/>
    <lineage>
        <taxon>Bacteria</taxon>
        <taxon>Pseudomonadati</taxon>
        <taxon>Pseudomonadota</taxon>
        <taxon>Gammaproteobacteria</taxon>
        <taxon>Pseudomonadales</taxon>
        <taxon>Pseudomonadaceae</taxon>
        <taxon>Halopseudomonas</taxon>
    </lineage>
</organism>
<keyword evidence="1" id="KW-0808">Transferase</keyword>
<protein>
    <submittedName>
        <fullName evidence="1">Ecdysteroid kinase</fullName>
    </submittedName>
</protein>
<dbReference type="SUPFAM" id="SSF56112">
    <property type="entry name" value="Protein kinase-like (PK-like)"/>
    <property type="match status" value="1"/>
</dbReference>
<dbReference type="EMBL" id="FOYD01000014">
    <property type="protein sequence ID" value="SFQ88754.1"/>
    <property type="molecule type" value="Genomic_DNA"/>
</dbReference>
<dbReference type="PANTHER" id="PTHR23020:SF41">
    <property type="entry name" value="AMINOGLYCOSIDE PHOSPHOTRANSFERASE DOMAIN-CONTAINING PROTEIN"/>
    <property type="match status" value="1"/>
</dbReference>
<dbReference type="Proteomes" id="UP000242815">
    <property type="component" value="Unassembled WGS sequence"/>
</dbReference>
<dbReference type="InterPro" id="IPR004119">
    <property type="entry name" value="EcKL"/>
</dbReference>